<dbReference type="AlphaFoldDB" id="A0AAD4DEG3"/>
<dbReference type="GO" id="GO:0005737">
    <property type="term" value="C:cytoplasm"/>
    <property type="evidence" value="ECO:0007669"/>
    <property type="project" value="TreeGrafter"/>
</dbReference>
<dbReference type="Proteomes" id="UP001194580">
    <property type="component" value="Unassembled WGS sequence"/>
</dbReference>
<gene>
    <name evidence="1" type="ORF">BGZ95_009729</name>
</gene>
<dbReference type="Gene3D" id="3.80.10.10">
    <property type="entry name" value="Ribonuclease Inhibitor"/>
    <property type="match status" value="1"/>
</dbReference>
<protein>
    <submittedName>
        <fullName evidence="1">Uncharacterized protein</fullName>
    </submittedName>
</protein>
<dbReference type="EMBL" id="JAAAIL010000598">
    <property type="protein sequence ID" value="KAG0274472.1"/>
    <property type="molecule type" value="Genomic_DNA"/>
</dbReference>
<evidence type="ECO:0000313" key="2">
    <source>
        <dbReference type="Proteomes" id="UP001194580"/>
    </source>
</evidence>
<name>A0AAD4DEG3_9FUNG</name>
<keyword evidence="2" id="KW-1185">Reference proteome</keyword>
<dbReference type="InterPro" id="IPR032675">
    <property type="entry name" value="LRR_dom_sf"/>
</dbReference>
<comment type="caution">
    <text evidence="1">The sequence shown here is derived from an EMBL/GenBank/DDBJ whole genome shotgun (WGS) entry which is preliminary data.</text>
</comment>
<proteinExistence type="predicted"/>
<organism evidence="1 2">
    <name type="scientific">Linnemannia exigua</name>
    <dbReference type="NCBI Taxonomy" id="604196"/>
    <lineage>
        <taxon>Eukaryota</taxon>
        <taxon>Fungi</taxon>
        <taxon>Fungi incertae sedis</taxon>
        <taxon>Mucoromycota</taxon>
        <taxon>Mortierellomycotina</taxon>
        <taxon>Mortierellomycetes</taxon>
        <taxon>Mortierellales</taxon>
        <taxon>Mortierellaceae</taxon>
        <taxon>Linnemannia</taxon>
    </lineage>
</organism>
<reference evidence="1" key="1">
    <citation type="journal article" date="2020" name="Fungal Divers.">
        <title>Resolving the Mortierellaceae phylogeny through synthesis of multi-gene phylogenetics and phylogenomics.</title>
        <authorList>
            <person name="Vandepol N."/>
            <person name="Liber J."/>
            <person name="Desiro A."/>
            <person name="Na H."/>
            <person name="Kennedy M."/>
            <person name="Barry K."/>
            <person name="Grigoriev I.V."/>
            <person name="Miller A.N."/>
            <person name="O'Donnell K."/>
            <person name="Stajich J.E."/>
            <person name="Bonito G."/>
        </authorList>
    </citation>
    <scope>NUCLEOTIDE SEQUENCE</scope>
    <source>
        <strain evidence="1">NRRL 28262</strain>
    </source>
</reference>
<dbReference type="InterPro" id="IPR050648">
    <property type="entry name" value="F-box_LRR-repeat"/>
</dbReference>
<evidence type="ECO:0000313" key="1">
    <source>
        <dbReference type="EMBL" id="KAG0274472.1"/>
    </source>
</evidence>
<accession>A0AAD4DEG3</accession>
<sequence>MPTTNMARIYYSILRQRPSLETLELPGISVPSNKADCAIASIGELCPHISNPSFLHSCSGEMVGKMADAVQEKHLRSLLFKAIGSGSQSDVGLLLSHAIEHAFVCKEIRELELDISIAAIANSAKYLADPTKVTWTALDHRDWDDLGRSINNPGEIYGLAVTPADACLSGLLALEDLAAGQIGYLSKLAGLIKLRELRGSFVWTNRETQARIGDQEVEWFVNHLPSLRLATFMCAHHDHLHGWQLHEHLRSLQVKRPRLEIASPLPPQHQSISTDALSHIMWGGIYMPPPSAVTLPPFLGLYRLKACLTSFPSDVRLPDFRRGYNSEFHIHRILWLVRLNSATMTCLDLTQLTLRNSRVIRDVARTITMLCCLKTLRLRTHPDRSLTRQSFDALFFSCPGSLVEFKIAYLISGITSAYKLEPVETDWDFDQGPLRLRENPLFQLKRLALSAISQDLAPVFCAMLEHCPALEALESPYLGELTDDMMFVLASLGEVCPSLSSLSFPEGCRPEHIYTILEALPSHRLKGFSSRDYRDPDPAPMMAAVARHSTTLQKIELTNCIQIKSKVMQSVLTLCEALEVLTVVGGGSERICLMFADAIEHEWVCTRLRQLKIYVWIITNEMSIGFIRDHSKGSWTEEQHRIWEDLGRLYTQIGSLTRLEVLELRAVERKSRPIDYDADRVYFLPPSETYLPGLLALEDSRGTGQQIGYLSRLAGLTRLRELKGSVVWTQEDAKMRIGEATGA</sequence>
<dbReference type="PANTHER" id="PTHR13382">
    <property type="entry name" value="MITOCHONDRIAL ATP SYNTHASE COUPLING FACTOR B"/>
    <property type="match status" value="1"/>
</dbReference>
<dbReference type="PANTHER" id="PTHR13382:SF7">
    <property type="entry name" value="LEUCINE-RICH REPEAT-CONTAINING PROTEIN"/>
    <property type="match status" value="1"/>
</dbReference>
<dbReference type="SUPFAM" id="SSF52047">
    <property type="entry name" value="RNI-like"/>
    <property type="match status" value="1"/>
</dbReference>